<proteinExistence type="predicted"/>
<dbReference type="RefSeq" id="WP_016873008.1">
    <property type="nucleotide sequence ID" value="NZ_AJLN01000036.1"/>
</dbReference>
<organism evidence="2 3">
    <name type="scientific">Chlorogloeopsis fritschii PCC 6912</name>
    <dbReference type="NCBI Taxonomy" id="211165"/>
    <lineage>
        <taxon>Bacteria</taxon>
        <taxon>Bacillati</taxon>
        <taxon>Cyanobacteriota</taxon>
        <taxon>Cyanophyceae</taxon>
        <taxon>Nostocales</taxon>
        <taxon>Chlorogloeopsidaceae</taxon>
        <taxon>Chlorogloeopsis</taxon>
    </lineage>
</organism>
<sequence length="1218" mass="136268">MSTTNVNQLWEFLAGVFSFNAEVFRQISILPNGFTLALLIVLISGLSQAIAESIILFINRVQPVRFIFSLLINAVLYTFGYLFLVFSSWLICLISSSIHFPFNTLARVLGLSYAPLLFSFLGALPYLGVPILWLLSVWHLLAMVVGFGAVAGVSPGAAFWYVAFGWAMLQILQQTIGQPIANLGRWLANKVAGVKLVTNREGMTELVGTGLNRTPSPATVPDVQQFIASARPRVEEENLTPRVSAHTTNDTSRAEASVWANNTFSKRQLIQFLRLLGMVVLAFLVAILLRPVREGLFGWYNQLPGMFRFVFDLVWIGIVALVFAGLLAPLETLGWWAGWYDDEVNTTINTGTLAEPVADSRNISRYVIYLDGICQSSSEYLPDIEDFLDALVPALPNDMALIRGLMVYSVFNKPLVEDRPLGFLWRLADRLRFANPTSLLGYLVNLRNVLIVCVSADRRYGPLYNQGIAQVMYNALINNGYQPGSGIPITLIGYSGGGQMSAASARFLRRAADAPIDVISLGGVISGNCNILKLEHLYHLVGEKDTVEPLGPILFPGRWKLLPLSYWNRAKRLGKISFISLGPVGHQVPGGMLDPKVYLPDGRSHLEQTVNFIIQILHGRMLVAEEHITRKPTNYGLYQQAAFNHPDYYPLNQTVDLNWYRPLGRWIGRLILPPPHERQSVRGALFEVHHADAGYEYLVGQIVNLRWLNDQNVQNWVRAVTHDVHFSADAEYASKYGGSIHPVRLNHWRQVDPLESLAGSRPNDDMVVMLTDDTIVEAAANITLRIRTQPVQITGRYYGLVRFLQPIAGTDQFRVVHFNRSSRQFDGIEEIVRLPPPVADRNGCFPSTSRQIEQSLLNETGWYIYGAKDASGYFVVQSLAPRALMRLQPDRVIFGRKPAYKYIRKEAWVNIVAQKGKISSVLLNCHNQSIQDAIAEWQEGDRALLLHTYGGIGGNKQEPAAATPIFFGHFAYGLAQVVREPLADELQFNILYYQIYTHNTDGLVAGTFHWSRYMGDRQFGWAGVRPVCDILVKLDAFTGDFEFNGTKRSVLDIMLTQLQAMTARYRIGDGTGGTYVGPANNCAQDSNEALFASLRSLQRGIESNASFLQNWLLHNPEQARQYHQLLELEKALKRELQPLGTARSDWEKNEYNLGSTIEDAPLRNLLTGLASWKTLLPRLASDTIVRVFLKHNASVWVLRTNQIGGNDPDIEPIAPMTL</sequence>
<accession>A0A3S0XXB7</accession>
<feature type="transmembrane region" description="Helical" evidence="1">
    <location>
        <begin position="70"/>
        <end position="98"/>
    </location>
</feature>
<keyword evidence="1" id="KW-0812">Transmembrane</keyword>
<feature type="transmembrane region" description="Helical" evidence="1">
    <location>
        <begin position="272"/>
        <end position="289"/>
    </location>
</feature>
<feature type="transmembrane region" description="Helical" evidence="1">
    <location>
        <begin position="104"/>
        <end position="124"/>
    </location>
</feature>
<dbReference type="Proteomes" id="UP000268857">
    <property type="component" value="Unassembled WGS sequence"/>
</dbReference>
<keyword evidence="3" id="KW-1185">Reference proteome</keyword>
<keyword evidence="1" id="KW-0472">Membrane</keyword>
<dbReference type="OrthoDB" id="5141003at2"/>
<evidence type="ECO:0000313" key="3">
    <source>
        <dbReference type="Proteomes" id="UP000268857"/>
    </source>
</evidence>
<keyword evidence="1" id="KW-1133">Transmembrane helix</keyword>
<comment type="caution">
    <text evidence="2">The sequence shown here is derived from an EMBL/GenBank/DDBJ whole genome shotgun (WGS) entry which is preliminary data.</text>
</comment>
<feature type="transmembrane region" description="Helical" evidence="1">
    <location>
        <begin position="309"/>
        <end position="330"/>
    </location>
</feature>
<feature type="transmembrane region" description="Helical" evidence="1">
    <location>
        <begin position="34"/>
        <end position="58"/>
    </location>
</feature>
<dbReference type="EMBL" id="RSCJ01000008">
    <property type="protein sequence ID" value="RUR83177.1"/>
    <property type="molecule type" value="Genomic_DNA"/>
</dbReference>
<gene>
    <name evidence="2" type="ORF">PCC6912_25510</name>
</gene>
<name>A0A3S0XXB7_CHLFR</name>
<evidence type="ECO:0000313" key="2">
    <source>
        <dbReference type="EMBL" id="RUR83177.1"/>
    </source>
</evidence>
<feature type="transmembrane region" description="Helical" evidence="1">
    <location>
        <begin position="131"/>
        <end position="152"/>
    </location>
</feature>
<dbReference type="STRING" id="211165.GCA_000317285_00431"/>
<protein>
    <recommendedName>
        <fullName evidence="4">CAAX protease</fullName>
    </recommendedName>
</protein>
<dbReference type="AlphaFoldDB" id="A0A3S0XXB7"/>
<evidence type="ECO:0000256" key="1">
    <source>
        <dbReference type="SAM" id="Phobius"/>
    </source>
</evidence>
<reference evidence="2 3" key="1">
    <citation type="journal article" date="2019" name="Genome Biol. Evol.">
        <title>Day and night: Metabolic profiles and evolutionary relationships of six axenic non-marine cyanobacteria.</title>
        <authorList>
            <person name="Will S.E."/>
            <person name="Henke P."/>
            <person name="Boedeker C."/>
            <person name="Huang S."/>
            <person name="Brinkmann H."/>
            <person name="Rohde M."/>
            <person name="Jarek M."/>
            <person name="Friedl T."/>
            <person name="Seufert S."/>
            <person name="Schumacher M."/>
            <person name="Overmann J."/>
            <person name="Neumann-Schaal M."/>
            <person name="Petersen J."/>
        </authorList>
    </citation>
    <scope>NUCLEOTIDE SEQUENCE [LARGE SCALE GENOMIC DNA]</scope>
    <source>
        <strain evidence="2 3">PCC 6912</strain>
    </source>
</reference>
<evidence type="ECO:0008006" key="4">
    <source>
        <dbReference type="Google" id="ProtNLM"/>
    </source>
</evidence>